<dbReference type="STRING" id="1121409.SAMN02745124_01304"/>
<organism evidence="1 3">
    <name type="scientific">Desulfofustis glycolicus DSM 9705</name>
    <dbReference type="NCBI Taxonomy" id="1121409"/>
    <lineage>
        <taxon>Bacteria</taxon>
        <taxon>Pseudomonadati</taxon>
        <taxon>Thermodesulfobacteriota</taxon>
        <taxon>Desulfobulbia</taxon>
        <taxon>Desulfobulbales</taxon>
        <taxon>Desulfocapsaceae</taxon>
        <taxon>Desulfofustis</taxon>
    </lineage>
</organism>
<evidence type="ECO:0000313" key="2">
    <source>
        <dbReference type="EMBL" id="SHI15578.1"/>
    </source>
</evidence>
<feature type="non-terminal residue" evidence="1">
    <location>
        <position position="1"/>
    </location>
</feature>
<dbReference type="EMBL" id="FQXS01000006">
    <property type="protein sequence ID" value="SHH66307.1"/>
    <property type="molecule type" value="Genomic_DNA"/>
</dbReference>
<protein>
    <recommendedName>
        <fullName evidence="4">Transposase</fullName>
    </recommendedName>
</protein>
<evidence type="ECO:0008006" key="4">
    <source>
        <dbReference type="Google" id="ProtNLM"/>
    </source>
</evidence>
<name>A0A1M5UTD6_9BACT</name>
<sequence length="83" mass="10016">EKVREWDYPVSCQVRRVTKNGALRWRSTKWVMVSTALIDKHVGLEEIGEGIWRVYFRQKLLGYFDEKSLRIQDEKGRLKRNYV</sequence>
<dbReference type="AlphaFoldDB" id="A0A1M5UTD6"/>
<keyword evidence="3" id="KW-1185">Reference proteome</keyword>
<gene>
    <name evidence="1" type="ORF">SAMN02745124_01304</name>
    <name evidence="2" type="ORF">SAMN02745124_04454</name>
</gene>
<reference evidence="1 3" key="1">
    <citation type="submission" date="2016-11" db="EMBL/GenBank/DDBJ databases">
        <authorList>
            <person name="Jaros S."/>
            <person name="Januszkiewicz K."/>
            <person name="Wedrychowicz H."/>
        </authorList>
    </citation>
    <scope>NUCLEOTIDE SEQUENCE [LARGE SCALE GENOMIC DNA]</scope>
    <source>
        <strain evidence="1 3">DSM 9705</strain>
    </source>
</reference>
<dbReference type="EMBL" id="FQXS01000063">
    <property type="protein sequence ID" value="SHI15578.1"/>
    <property type="molecule type" value="Genomic_DNA"/>
</dbReference>
<dbReference type="Proteomes" id="UP000184139">
    <property type="component" value="Unassembled WGS sequence"/>
</dbReference>
<evidence type="ECO:0000313" key="1">
    <source>
        <dbReference type="EMBL" id="SHH66307.1"/>
    </source>
</evidence>
<evidence type="ECO:0000313" key="3">
    <source>
        <dbReference type="Proteomes" id="UP000184139"/>
    </source>
</evidence>
<accession>A0A1M5UTD6</accession>
<proteinExistence type="predicted"/>